<dbReference type="AlphaFoldDB" id="A0A1I3WH04"/>
<keyword evidence="2" id="KW-1185">Reference proteome</keyword>
<proteinExistence type="predicted"/>
<accession>A0A1I3WH04</accession>
<name>A0A1I3WH04_9ACTN</name>
<dbReference type="EMBL" id="FOQY01000016">
    <property type="protein sequence ID" value="SFK06732.1"/>
    <property type="molecule type" value="Genomic_DNA"/>
</dbReference>
<sequence length="51" mass="5367">MTVKHVTPLLKVVQAGRAAFADAPEVEIHEGAILAQHVDAWVNPPAAPSRG</sequence>
<protein>
    <submittedName>
        <fullName evidence="1">Uncharacterized protein</fullName>
    </submittedName>
</protein>
<dbReference type="GeneID" id="96300402"/>
<evidence type="ECO:0000313" key="2">
    <source>
        <dbReference type="Proteomes" id="UP000199111"/>
    </source>
</evidence>
<evidence type="ECO:0000313" key="1">
    <source>
        <dbReference type="EMBL" id="SFK06732.1"/>
    </source>
</evidence>
<gene>
    <name evidence="1" type="ORF">SAMN05216275_116138</name>
</gene>
<reference evidence="2" key="1">
    <citation type="submission" date="2016-10" db="EMBL/GenBank/DDBJ databases">
        <authorList>
            <person name="Varghese N."/>
            <person name="Submissions S."/>
        </authorList>
    </citation>
    <scope>NUCLEOTIDE SEQUENCE [LARGE SCALE GENOMIC DNA]</scope>
    <source>
        <strain evidence="2">CGMCC 4.2126</strain>
    </source>
</reference>
<organism evidence="1 2">
    <name type="scientific">Streptosporangium canum</name>
    <dbReference type="NCBI Taxonomy" id="324952"/>
    <lineage>
        <taxon>Bacteria</taxon>
        <taxon>Bacillati</taxon>
        <taxon>Actinomycetota</taxon>
        <taxon>Actinomycetes</taxon>
        <taxon>Streptosporangiales</taxon>
        <taxon>Streptosporangiaceae</taxon>
        <taxon>Streptosporangium</taxon>
    </lineage>
</organism>
<dbReference type="RefSeq" id="WP_177245232.1">
    <property type="nucleotide sequence ID" value="NZ_FOQY01000016.1"/>
</dbReference>
<dbReference type="Proteomes" id="UP000199111">
    <property type="component" value="Unassembled WGS sequence"/>
</dbReference>